<dbReference type="InterPro" id="IPR053781">
    <property type="entry name" value="F-box_AtFBL13-like"/>
</dbReference>
<dbReference type="InterPro" id="IPR001810">
    <property type="entry name" value="F-box_dom"/>
</dbReference>
<evidence type="ECO:0000259" key="3">
    <source>
        <dbReference type="Pfam" id="PF24758"/>
    </source>
</evidence>
<feature type="compositionally biased region" description="Basic residues" evidence="1">
    <location>
        <begin position="1"/>
        <end position="17"/>
    </location>
</feature>
<feature type="region of interest" description="Disordered" evidence="1">
    <location>
        <begin position="1"/>
        <end position="21"/>
    </location>
</feature>
<dbReference type="EMBL" id="CM003535">
    <property type="protein sequence ID" value="RCV38713.1"/>
    <property type="molecule type" value="Genomic_DNA"/>
</dbReference>
<name>A0A368S8P2_SETIT</name>
<evidence type="ECO:0000259" key="2">
    <source>
        <dbReference type="Pfam" id="PF00646"/>
    </source>
</evidence>
<dbReference type="AlphaFoldDB" id="A0A368S8P2"/>
<proteinExistence type="predicted"/>
<evidence type="ECO:0008006" key="5">
    <source>
        <dbReference type="Google" id="ProtNLM"/>
    </source>
</evidence>
<feature type="domain" description="F-box/LRR-repeat protein 15/At3g58940/PEG3-like LRR" evidence="3">
    <location>
        <begin position="121"/>
        <end position="289"/>
    </location>
</feature>
<reference evidence="4" key="1">
    <citation type="journal article" date="2012" name="Nat. Biotechnol.">
        <title>Reference genome sequence of the model plant Setaria.</title>
        <authorList>
            <person name="Bennetzen J.L."/>
            <person name="Schmutz J."/>
            <person name="Wang H."/>
            <person name="Percifield R."/>
            <person name="Hawkins J."/>
            <person name="Pontaroli A.C."/>
            <person name="Estep M."/>
            <person name="Feng L."/>
            <person name="Vaughn J.N."/>
            <person name="Grimwood J."/>
            <person name="Jenkins J."/>
            <person name="Barry K."/>
            <person name="Lindquist E."/>
            <person name="Hellsten U."/>
            <person name="Deshpande S."/>
            <person name="Wang X."/>
            <person name="Wu X."/>
            <person name="Mitros T."/>
            <person name="Triplett J."/>
            <person name="Yang X."/>
            <person name="Ye C.Y."/>
            <person name="Mauro-Herrera M."/>
            <person name="Wang L."/>
            <person name="Li P."/>
            <person name="Sharma M."/>
            <person name="Sharma R."/>
            <person name="Ronald P.C."/>
            <person name="Panaud O."/>
            <person name="Kellogg E.A."/>
            <person name="Brutnell T.P."/>
            <person name="Doust A.N."/>
            <person name="Tuskan G.A."/>
            <person name="Rokhsar D."/>
            <person name="Devos K.M."/>
        </authorList>
    </citation>
    <scope>NUCLEOTIDE SEQUENCE [LARGE SCALE GENOMIC DNA]</scope>
    <source>
        <strain evidence="4">Yugu1</strain>
    </source>
</reference>
<dbReference type="PANTHER" id="PTHR34709:SF68">
    <property type="entry name" value="OS07G0550432 PROTEIN"/>
    <property type="match status" value="1"/>
</dbReference>
<feature type="domain" description="F-box" evidence="2">
    <location>
        <begin position="24"/>
        <end position="63"/>
    </location>
</feature>
<sequence length="403" mass="45492">MDQDRPHRRRRRRRHRNRSGEDYISGLPDELLHSILLRLGSTRAAARTSVLSRRWRPVWRHLPELVFGNGSHDAPPPTPASFLDAVDSALAAYAAPTIQGLVIVLSTAAAGLGVPAGRVAPWLRFAAERVAVELVIFVPPPPMHRHQTWPVVDWEDDLLELPACEEAVLELPACERAKTMALRLKQHWRLRLPPAGMFTALTSLTILFASMEGSEVTALVCTRCPCLRNLRLSLTLVDASNVSIRSDSLQSLSFCVRKTRRLEVVTPRLENLFVGDYIDEARISAPKLEGIFWRATPYDPHHHRFDDVGRRLQLLDIGDCFITMASLMQRFDEVHELKLSIPQGMMAYKSFLDETNKLPKCKILRISLPWNLHVLAPVMMHILRSCSSTKKLSVQLIDCSGYS</sequence>
<dbReference type="InterPro" id="IPR036047">
    <property type="entry name" value="F-box-like_dom_sf"/>
</dbReference>
<dbReference type="InterPro" id="IPR055411">
    <property type="entry name" value="LRR_FXL15/At3g58940/PEG3-like"/>
</dbReference>
<evidence type="ECO:0000313" key="4">
    <source>
        <dbReference type="EMBL" id="RCV38713.1"/>
    </source>
</evidence>
<reference evidence="4" key="2">
    <citation type="submission" date="2015-07" db="EMBL/GenBank/DDBJ databases">
        <authorList>
            <person name="Noorani M."/>
        </authorList>
    </citation>
    <scope>NUCLEOTIDE SEQUENCE</scope>
    <source>
        <strain evidence="4">Yugu1</strain>
    </source>
</reference>
<dbReference type="CDD" id="cd22160">
    <property type="entry name" value="F-box_AtFBL13-like"/>
    <property type="match status" value="1"/>
</dbReference>
<dbReference type="Pfam" id="PF24758">
    <property type="entry name" value="LRR_At5g56370"/>
    <property type="match status" value="1"/>
</dbReference>
<gene>
    <name evidence="4" type="ORF">SETIT_8G164300v2</name>
</gene>
<accession>A0A368S8P2</accession>
<protein>
    <recommendedName>
        <fullName evidence="5">F-box domain-containing protein</fullName>
    </recommendedName>
</protein>
<feature type="non-terminal residue" evidence="4">
    <location>
        <position position="403"/>
    </location>
</feature>
<organism evidence="4">
    <name type="scientific">Setaria italica</name>
    <name type="common">Foxtail millet</name>
    <name type="synonym">Panicum italicum</name>
    <dbReference type="NCBI Taxonomy" id="4555"/>
    <lineage>
        <taxon>Eukaryota</taxon>
        <taxon>Viridiplantae</taxon>
        <taxon>Streptophyta</taxon>
        <taxon>Embryophyta</taxon>
        <taxon>Tracheophyta</taxon>
        <taxon>Spermatophyta</taxon>
        <taxon>Magnoliopsida</taxon>
        <taxon>Liliopsida</taxon>
        <taxon>Poales</taxon>
        <taxon>Poaceae</taxon>
        <taxon>PACMAD clade</taxon>
        <taxon>Panicoideae</taxon>
        <taxon>Panicodae</taxon>
        <taxon>Paniceae</taxon>
        <taxon>Cenchrinae</taxon>
        <taxon>Setaria</taxon>
    </lineage>
</organism>
<dbReference type="SUPFAM" id="SSF81383">
    <property type="entry name" value="F-box domain"/>
    <property type="match status" value="1"/>
</dbReference>
<dbReference type="Pfam" id="PF00646">
    <property type="entry name" value="F-box"/>
    <property type="match status" value="1"/>
</dbReference>
<dbReference type="PANTHER" id="PTHR34709">
    <property type="entry name" value="OS10G0396666 PROTEIN"/>
    <property type="match status" value="1"/>
</dbReference>
<dbReference type="OrthoDB" id="678620at2759"/>
<dbReference type="InterPro" id="IPR055312">
    <property type="entry name" value="FBL15-like"/>
</dbReference>
<evidence type="ECO:0000256" key="1">
    <source>
        <dbReference type="SAM" id="MobiDB-lite"/>
    </source>
</evidence>